<keyword evidence="1 4" id="KW-0808">Transferase</keyword>
<dbReference type="KEGG" id="lbc:LACBIDRAFT_307461"/>
<dbReference type="AlphaFoldDB" id="B0DQ74"/>
<dbReference type="Proteomes" id="UP000001194">
    <property type="component" value="Unassembled WGS sequence"/>
</dbReference>
<dbReference type="EC" id="2.3.1.1" evidence="4"/>
<dbReference type="PROSITE" id="PS51186">
    <property type="entry name" value="GNAT"/>
    <property type="match status" value="1"/>
</dbReference>
<sequence>MGFDRQFDNGFYFNHVFRWLDLCCVQEAPNGRLMGYILCKAEGSHNERHGYITALSVAHEHRRHHLAQPMIEMLEVVSDKVYFFVDLFFQRTIIIAIKMYEGLGYSVFKRLREYYGRLGVGGMRHAGRSCSLLTEDLELDLRKPFPGDPKRRSVRPNGRDKIVSACEVS</sequence>
<name>B0DQ74_LACBS</name>
<evidence type="ECO:0000256" key="1">
    <source>
        <dbReference type="ARBA" id="ARBA00022679"/>
    </source>
</evidence>
<gene>
    <name evidence="4" type="ORF">LACBIDRAFT_307461</name>
</gene>
<dbReference type="PANTHER" id="PTHR45910:SF1">
    <property type="entry name" value="N-ALPHA-ACETYLTRANSFERASE 20"/>
    <property type="match status" value="1"/>
</dbReference>
<reference evidence="4 5" key="1">
    <citation type="journal article" date="2008" name="Nature">
        <title>The genome of Laccaria bicolor provides insights into mycorrhizal symbiosis.</title>
        <authorList>
            <person name="Martin F."/>
            <person name="Aerts A."/>
            <person name="Ahren D."/>
            <person name="Brun A."/>
            <person name="Danchin E.G.J."/>
            <person name="Duchaussoy F."/>
            <person name="Gibon J."/>
            <person name="Kohler A."/>
            <person name="Lindquist E."/>
            <person name="Pereda V."/>
            <person name="Salamov A."/>
            <person name="Shapiro H.J."/>
            <person name="Wuyts J."/>
            <person name="Blaudez D."/>
            <person name="Buee M."/>
            <person name="Brokstein P."/>
            <person name="Canbaeck B."/>
            <person name="Cohen D."/>
            <person name="Courty P.E."/>
            <person name="Coutinho P.M."/>
            <person name="Delaruelle C."/>
            <person name="Detter J.C."/>
            <person name="Deveau A."/>
            <person name="DiFazio S."/>
            <person name="Duplessis S."/>
            <person name="Fraissinet-Tachet L."/>
            <person name="Lucic E."/>
            <person name="Frey-Klett P."/>
            <person name="Fourrey C."/>
            <person name="Feussner I."/>
            <person name="Gay G."/>
            <person name="Grimwood J."/>
            <person name="Hoegger P.J."/>
            <person name="Jain P."/>
            <person name="Kilaru S."/>
            <person name="Labbe J."/>
            <person name="Lin Y.C."/>
            <person name="Legue V."/>
            <person name="Le Tacon F."/>
            <person name="Marmeisse R."/>
            <person name="Melayah D."/>
            <person name="Montanini B."/>
            <person name="Muratet M."/>
            <person name="Nehls U."/>
            <person name="Niculita-Hirzel H."/>
            <person name="Oudot-Le Secq M.P."/>
            <person name="Peter M."/>
            <person name="Quesneville H."/>
            <person name="Rajashekar B."/>
            <person name="Reich M."/>
            <person name="Rouhier N."/>
            <person name="Schmutz J."/>
            <person name="Yin T."/>
            <person name="Chalot M."/>
            <person name="Henrissat B."/>
            <person name="Kuees U."/>
            <person name="Lucas S."/>
            <person name="Van de Peer Y."/>
            <person name="Podila G.K."/>
            <person name="Polle A."/>
            <person name="Pukkila P.J."/>
            <person name="Richardson P.M."/>
            <person name="Rouze P."/>
            <person name="Sanders I.R."/>
            <person name="Stajich J.E."/>
            <person name="Tunlid A."/>
            <person name="Tuskan G."/>
            <person name="Grigoriev I.V."/>
        </authorList>
    </citation>
    <scope>NUCLEOTIDE SEQUENCE [LARGE SCALE GENOMIC DNA]</scope>
    <source>
        <strain evidence="5">S238N-H82 / ATCC MYA-4686</strain>
    </source>
</reference>
<dbReference type="SUPFAM" id="SSF55729">
    <property type="entry name" value="Acyl-CoA N-acyltransferases (Nat)"/>
    <property type="match status" value="1"/>
</dbReference>
<keyword evidence="2 4" id="KW-0012">Acyltransferase</keyword>
<protein>
    <submittedName>
        <fullName evidence="4">N-acetyltransferase</fullName>
        <ecNumber evidence="4">2.3.1.1</ecNumber>
    </submittedName>
</protein>
<proteinExistence type="predicted"/>
<dbReference type="Pfam" id="PF00583">
    <property type="entry name" value="Acetyltransf_1"/>
    <property type="match status" value="1"/>
</dbReference>
<dbReference type="EMBL" id="DS547125">
    <property type="protein sequence ID" value="EDR03335.1"/>
    <property type="molecule type" value="Genomic_DNA"/>
</dbReference>
<dbReference type="PANTHER" id="PTHR45910">
    <property type="entry name" value="N-ALPHA-ACETYLTRANSFERASE 20"/>
    <property type="match status" value="1"/>
</dbReference>
<dbReference type="InterPro" id="IPR051646">
    <property type="entry name" value="NatB_acetyltransferase_subunit"/>
</dbReference>
<dbReference type="Gene3D" id="3.40.630.30">
    <property type="match status" value="1"/>
</dbReference>
<dbReference type="HOGENOM" id="CLU_013985_7_1_1"/>
<evidence type="ECO:0000256" key="2">
    <source>
        <dbReference type="ARBA" id="ARBA00023315"/>
    </source>
</evidence>
<dbReference type="GO" id="GO:0004596">
    <property type="term" value="F:protein-N-terminal amino-acid acetyltransferase activity"/>
    <property type="evidence" value="ECO:0007669"/>
    <property type="project" value="TreeGrafter"/>
</dbReference>
<keyword evidence="5" id="KW-1185">Reference proteome</keyword>
<organism evidence="5">
    <name type="scientific">Laccaria bicolor (strain S238N-H82 / ATCC MYA-4686)</name>
    <name type="common">Bicoloured deceiver</name>
    <name type="synonym">Laccaria laccata var. bicolor</name>
    <dbReference type="NCBI Taxonomy" id="486041"/>
    <lineage>
        <taxon>Eukaryota</taxon>
        <taxon>Fungi</taxon>
        <taxon>Dikarya</taxon>
        <taxon>Basidiomycota</taxon>
        <taxon>Agaricomycotina</taxon>
        <taxon>Agaricomycetes</taxon>
        <taxon>Agaricomycetidae</taxon>
        <taxon>Agaricales</taxon>
        <taxon>Agaricineae</taxon>
        <taxon>Hydnangiaceae</taxon>
        <taxon>Laccaria</taxon>
    </lineage>
</organism>
<dbReference type="InterPro" id="IPR016181">
    <property type="entry name" value="Acyl_CoA_acyltransferase"/>
</dbReference>
<evidence type="ECO:0000259" key="3">
    <source>
        <dbReference type="PROSITE" id="PS51186"/>
    </source>
</evidence>
<dbReference type="STRING" id="486041.B0DQ74"/>
<dbReference type="InterPro" id="IPR000182">
    <property type="entry name" value="GNAT_dom"/>
</dbReference>
<dbReference type="GO" id="GO:0031416">
    <property type="term" value="C:NatB complex"/>
    <property type="evidence" value="ECO:0007669"/>
    <property type="project" value="TreeGrafter"/>
</dbReference>
<accession>B0DQ74</accession>
<dbReference type="OrthoDB" id="10264728at2759"/>
<dbReference type="RefSeq" id="XP_001886131.1">
    <property type="nucleotide sequence ID" value="XM_001886096.1"/>
</dbReference>
<evidence type="ECO:0000313" key="4">
    <source>
        <dbReference type="EMBL" id="EDR03335.1"/>
    </source>
</evidence>
<dbReference type="GeneID" id="6081673"/>
<evidence type="ECO:0000313" key="5">
    <source>
        <dbReference type="Proteomes" id="UP000001194"/>
    </source>
</evidence>
<dbReference type="InParanoid" id="B0DQ74"/>
<feature type="domain" description="N-acetyltransferase" evidence="3">
    <location>
        <begin position="1"/>
        <end position="146"/>
    </location>
</feature>